<comment type="caution">
    <text evidence="1">The sequence shown here is derived from an EMBL/GenBank/DDBJ whole genome shotgun (WGS) entry which is preliminary data.</text>
</comment>
<proteinExistence type="predicted"/>
<dbReference type="Proteomes" id="UP000790377">
    <property type="component" value="Unassembled WGS sequence"/>
</dbReference>
<reference evidence="1" key="1">
    <citation type="journal article" date="2021" name="New Phytol.">
        <title>Evolutionary innovations through gain and loss of genes in the ectomycorrhizal Boletales.</title>
        <authorList>
            <person name="Wu G."/>
            <person name="Miyauchi S."/>
            <person name="Morin E."/>
            <person name="Kuo A."/>
            <person name="Drula E."/>
            <person name="Varga T."/>
            <person name="Kohler A."/>
            <person name="Feng B."/>
            <person name="Cao Y."/>
            <person name="Lipzen A."/>
            <person name="Daum C."/>
            <person name="Hundley H."/>
            <person name="Pangilinan J."/>
            <person name="Johnson J."/>
            <person name="Barry K."/>
            <person name="LaButti K."/>
            <person name="Ng V."/>
            <person name="Ahrendt S."/>
            <person name="Min B."/>
            <person name="Choi I.G."/>
            <person name="Park H."/>
            <person name="Plett J.M."/>
            <person name="Magnuson J."/>
            <person name="Spatafora J.W."/>
            <person name="Nagy L.G."/>
            <person name="Henrissat B."/>
            <person name="Grigoriev I.V."/>
            <person name="Yang Z.L."/>
            <person name="Xu J."/>
            <person name="Martin F.M."/>
        </authorList>
    </citation>
    <scope>NUCLEOTIDE SEQUENCE</scope>
    <source>
        <strain evidence="1">ATCC 28755</strain>
    </source>
</reference>
<organism evidence="1 2">
    <name type="scientific">Hygrophoropsis aurantiaca</name>
    <dbReference type="NCBI Taxonomy" id="72124"/>
    <lineage>
        <taxon>Eukaryota</taxon>
        <taxon>Fungi</taxon>
        <taxon>Dikarya</taxon>
        <taxon>Basidiomycota</taxon>
        <taxon>Agaricomycotina</taxon>
        <taxon>Agaricomycetes</taxon>
        <taxon>Agaricomycetidae</taxon>
        <taxon>Boletales</taxon>
        <taxon>Coniophorineae</taxon>
        <taxon>Hygrophoropsidaceae</taxon>
        <taxon>Hygrophoropsis</taxon>
    </lineage>
</organism>
<evidence type="ECO:0000313" key="1">
    <source>
        <dbReference type="EMBL" id="KAH7907161.1"/>
    </source>
</evidence>
<keyword evidence="2" id="KW-1185">Reference proteome</keyword>
<evidence type="ECO:0000313" key="2">
    <source>
        <dbReference type="Proteomes" id="UP000790377"/>
    </source>
</evidence>
<sequence length="186" mass="20545">MNALERKLQNFSSKPMASSKNVKMSTATAIPLPTPPTPFTLASAHWGGQEIQRRFSDGAKKGQKVAGKIRERQLRKFWIFPWECHEDPSEGANNGRIGKTLASSSMLPHFVSQPGQLPTSTPPSTHEYALVSQLLLKIQELEEINAQISELQAHTAAQLQSVQMGATSIRLVYERQVTCMGLGRYG</sequence>
<protein>
    <submittedName>
        <fullName evidence="1">Uncharacterized protein</fullName>
    </submittedName>
</protein>
<name>A0ACB8A190_9AGAM</name>
<dbReference type="EMBL" id="MU267932">
    <property type="protein sequence ID" value="KAH7907161.1"/>
    <property type="molecule type" value="Genomic_DNA"/>
</dbReference>
<gene>
    <name evidence="1" type="ORF">BJ138DRAFT_1182609</name>
</gene>
<accession>A0ACB8A190</accession>